<proteinExistence type="inferred from homology"/>
<evidence type="ECO:0000256" key="1">
    <source>
        <dbReference type="ARBA" id="ARBA00008857"/>
    </source>
</evidence>
<feature type="domain" description="Tyr recombinase" evidence="4">
    <location>
        <begin position="209"/>
        <end position="381"/>
    </location>
</feature>
<dbReference type="AlphaFoldDB" id="A0A0P0GPI6"/>
<dbReference type="Pfam" id="PF00589">
    <property type="entry name" value="Phage_integrase"/>
    <property type="match status" value="1"/>
</dbReference>
<accession>A0A0P0GPI6</accession>
<dbReference type="InterPro" id="IPR050090">
    <property type="entry name" value="Tyrosine_recombinase_XerCD"/>
</dbReference>
<protein>
    <submittedName>
        <fullName evidence="5">Tyrosine recombinase XerD</fullName>
    </submittedName>
</protein>
<dbReference type="EMBL" id="CP012801">
    <property type="protein sequence ID" value="ALJ62136.1"/>
    <property type="molecule type" value="Genomic_DNA"/>
</dbReference>
<keyword evidence="3" id="KW-0233">DNA recombination</keyword>
<dbReference type="PATRIC" id="fig|246787.4.peg.5086"/>
<dbReference type="PANTHER" id="PTHR30349:SF64">
    <property type="entry name" value="PROPHAGE INTEGRASE INTD-RELATED"/>
    <property type="match status" value="1"/>
</dbReference>
<dbReference type="Pfam" id="PF17293">
    <property type="entry name" value="Arm-DNA-bind_5"/>
    <property type="match status" value="1"/>
</dbReference>
<dbReference type="PROSITE" id="PS51898">
    <property type="entry name" value="TYR_RECOMBINASE"/>
    <property type="match status" value="1"/>
</dbReference>
<sequence>MGRKKKEIRLKEPVRIREKKIAGGNISLYLDIYQKGLRKKETLKLYLVPEINAATKLQNANTRKLAEQIKAQRILDIQREGLVDWDKVKKSRMTLTKWMDDFVKYNAELSESSMKTKRNTHARIDQYLLHIGKPEFLLKDVDKEFCKGFITFLKTCTYNDGKKQLSTTTCRMFVNYFGSSLAKAVRDGLIEQNPFLLLEAKEKPQKRVAEREFLTIEEIKKVMNTPCRYELVKKAFLFSCFTGLRYSDMKALNWSEIHKAADGKTEYIDHIQVKTKDRVTIPLSEETKKWMPKREEGIDNIFHNLTITSTTVEVVLKEWMEAAGITKHITYHCSRHTAATMLLTLGASIYVVSKILGHKSIKMTEIYAKIVDKKKLETVNLVNGMFDQIPVIQ</sequence>
<dbReference type="GO" id="GO:0003677">
    <property type="term" value="F:DNA binding"/>
    <property type="evidence" value="ECO:0007669"/>
    <property type="project" value="UniProtKB-KW"/>
</dbReference>
<name>A0A0P0GPI6_9BACE</name>
<reference evidence="5 6" key="1">
    <citation type="journal article" date="2015" name="Science">
        <title>Genetic determinants of in vivo fitness and diet responsiveness in multiple human gut Bacteroides.</title>
        <authorList>
            <person name="Wu M."/>
            <person name="McNulty N.P."/>
            <person name="Rodionov D.A."/>
            <person name="Khoroshkin M.S."/>
            <person name="Griffin N.W."/>
            <person name="Cheng J."/>
            <person name="Latreille P."/>
            <person name="Kerstetter R.A."/>
            <person name="Terrapon N."/>
            <person name="Henrissat B."/>
            <person name="Osterman A.L."/>
            <person name="Gordon J.I."/>
        </authorList>
    </citation>
    <scope>NUCLEOTIDE SEQUENCE [LARGE SCALE GENOMIC DNA]</scope>
    <source>
        <strain evidence="5 6">WH2</strain>
    </source>
</reference>
<dbReference type="SUPFAM" id="SSF56349">
    <property type="entry name" value="DNA breaking-rejoining enzymes"/>
    <property type="match status" value="1"/>
</dbReference>
<dbReference type="GO" id="GO:0015074">
    <property type="term" value="P:DNA integration"/>
    <property type="evidence" value="ECO:0007669"/>
    <property type="project" value="InterPro"/>
</dbReference>
<organism evidence="5 6">
    <name type="scientific">Bacteroides cellulosilyticus</name>
    <dbReference type="NCBI Taxonomy" id="246787"/>
    <lineage>
        <taxon>Bacteria</taxon>
        <taxon>Pseudomonadati</taxon>
        <taxon>Bacteroidota</taxon>
        <taxon>Bacteroidia</taxon>
        <taxon>Bacteroidales</taxon>
        <taxon>Bacteroidaceae</taxon>
        <taxon>Bacteroides</taxon>
    </lineage>
</organism>
<dbReference type="KEGG" id="bcel:BcellWH2_04927"/>
<dbReference type="InterPro" id="IPR010998">
    <property type="entry name" value="Integrase_recombinase_N"/>
</dbReference>
<comment type="similarity">
    <text evidence="1">Belongs to the 'phage' integrase family.</text>
</comment>
<dbReference type="Gene3D" id="1.10.150.130">
    <property type="match status" value="1"/>
</dbReference>
<keyword evidence="2" id="KW-0238">DNA-binding</keyword>
<evidence type="ECO:0000256" key="3">
    <source>
        <dbReference type="ARBA" id="ARBA00023172"/>
    </source>
</evidence>
<dbReference type="RefSeq" id="WP_005819454.1">
    <property type="nucleotide sequence ID" value="NZ_CP012801.1"/>
</dbReference>
<evidence type="ECO:0000313" key="6">
    <source>
        <dbReference type="Proteomes" id="UP000061809"/>
    </source>
</evidence>
<dbReference type="InterPro" id="IPR013762">
    <property type="entry name" value="Integrase-like_cat_sf"/>
</dbReference>
<evidence type="ECO:0000259" key="4">
    <source>
        <dbReference type="PROSITE" id="PS51898"/>
    </source>
</evidence>
<gene>
    <name evidence="5" type="primary">xerD_12</name>
    <name evidence="5" type="ORF">BcellWH2_04927</name>
</gene>
<dbReference type="PANTHER" id="PTHR30349">
    <property type="entry name" value="PHAGE INTEGRASE-RELATED"/>
    <property type="match status" value="1"/>
</dbReference>
<evidence type="ECO:0000313" key="5">
    <source>
        <dbReference type="EMBL" id="ALJ62136.1"/>
    </source>
</evidence>
<dbReference type="Gene3D" id="1.10.443.10">
    <property type="entry name" value="Intergrase catalytic core"/>
    <property type="match status" value="1"/>
</dbReference>
<dbReference type="InterPro" id="IPR025269">
    <property type="entry name" value="SAM-like_dom"/>
</dbReference>
<evidence type="ECO:0000256" key="2">
    <source>
        <dbReference type="ARBA" id="ARBA00023125"/>
    </source>
</evidence>
<dbReference type="InterPro" id="IPR035386">
    <property type="entry name" value="Arm-DNA-bind_5"/>
</dbReference>
<dbReference type="InterPro" id="IPR002104">
    <property type="entry name" value="Integrase_catalytic"/>
</dbReference>
<dbReference type="Proteomes" id="UP000061809">
    <property type="component" value="Chromosome"/>
</dbReference>
<dbReference type="GO" id="GO:0006310">
    <property type="term" value="P:DNA recombination"/>
    <property type="evidence" value="ECO:0007669"/>
    <property type="project" value="UniProtKB-KW"/>
</dbReference>
<dbReference type="InterPro" id="IPR011010">
    <property type="entry name" value="DNA_brk_join_enz"/>
</dbReference>
<dbReference type="Pfam" id="PF13102">
    <property type="entry name" value="Phage_int_SAM_5"/>
    <property type="match status" value="1"/>
</dbReference>
<dbReference type="CDD" id="cd01185">
    <property type="entry name" value="INTN1_C_like"/>
    <property type="match status" value="1"/>
</dbReference>